<evidence type="ECO:0000313" key="19">
    <source>
        <dbReference type="EMBL" id="BCQ34440.1"/>
    </source>
</evidence>
<evidence type="ECO:0000256" key="5">
    <source>
        <dbReference type="ARBA" id="ARBA00022496"/>
    </source>
</evidence>
<evidence type="ECO:0000256" key="3">
    <source>
        <dbReference type="ARBA" id="ARBA00022448"/>
    </source>
</evidence>
<evidence type="ECO:0000259" key="18">
    <source>
        <dbReference type="Pfam" id="PF07715"/>
    </source>
</evidence>
<dbReference type="InterPro" id="IPR039426">
    <property type="entry name" value="TonB-dep_rcpt-like"/>
</dbReference>
<gene>
    <name evidence="19" type="ORF">ERHA53_17830</name>
</gene>
<keyword evidence="11 14" id="KW-0472">Membrane</keyword>
<keyword evidence="4 14" id="KW-1134">Transmembrane beta strand</keyword>
<dbReference type="EMBL" id="AP024329">
    <property type="protein sequence ID" value="BCQ34440.1"/>
    <property type="molecule type" value="Genomic_DNA"/>
</dbReference>
<dbReference type="InterPro" id="IPR012910">
    <property type="entry name" value="Plug_dom"/>
</dbReference>
<keyword evidence="9" id="KW-0406">Ion transport</keyword>
<evidence type="ECO:0000313" key="20">
    <source>
        <dbReference type="Proteomes" id="UP000677515"/>
    </source>
</evidence>
<dbReference type="InterPro" id="IPR000531">
    <property type="entry name" value="Beta-barrel_TonB"/>
</dbReference>
<dbReference type="PANTHER" id="PTHR32552">
    <property type="entry name" value="FERRICHROME IRON RECEPTOR-RELATED"/>
    <property type="match status" value="1"/>
</dbReference>
<name>A0ABM7MZ05_ERWRD</name>
<evidence type="ECO:0000256" key="9">
    <source>
        <dbReference type="ARBA" id="ARBA00023065"/>
    </source>
</evidence>
<dbReference type="InterPro" id="IPR037066">
    <property type="entry name" value="Plug_dom_sf"/>
</dbReference>
<evidence type="ECO:0000256" key="10">
    <source>
        <dbReference type="ARBA" id="ARBA00023077"/>
    </source>
</evidence>
<keyword evidence="12" id="KW-0675">Receptor</keyword>
<evidence type="ECO:0000256" key="2">
    <source>
        <dbReference type="ARBA" id="ARBA00009810"/>
    </source>
</evidence>
<evidence type="ECO:0000256" key="16">
    <source>
        <dbReference type="SAM" id="SignalP"/>
    </source>
</evidence>
<evidence type="ECO:0000256" key="4">
    <source>
        <dbReference type="ARBA" id="ARBA00022452"/>
    </source>
</evidence>
<feature type="chain" id="PRO_5046845311" evidence="16">
    <location>
        <begin position="39"/>
        <end position="730"/>
    </location>
</feature>
<keyword evidence="10 15" id="KW-0798">TonB box</keyword>
<evidence type="ECO:0000256" key="7">
    <source>
        <dbReference type="ARBA" id="ARBA00022729"/>
    </source>
</evidence>
<keyword evidence="13 14" id="KW-0998">Cell outer membrane</keyword>
<dbReference type="SUPFAM" id="SSF56935">
    <property type="entry name" value="Porins"/>
    <property type="match status" value="1"/>
</dbReference>
<evidence type="ECO:0000256" key="12">
    <source>
        <dbReference type="ARBA" id="ARBA00023170"/>
    </source>
</evidence>
<protein>
    <submittedName>
        <fullName evidence="19">Ferrichrome porin FhuA</fullName>
    </submittedName>
</protein>
<dbReference type="Pfam" id="PF07715">
    <property type="entry name" value="Plug"/>
    <property type="match status" value="1"/>
</dbReference>
<keyword evidence="7 16" id="KW-0732">Signal</keyword>
<evidence type="ECO:0000256" key="13">
    <source>
        <dbReference type="ARBA" id="ARBA00023237"/>
    </source>
</evidence>
<evidence type="ECO:0000259" key="17">
    <source>
        <dbReference type="Pfam" id="PF00593"/>
    </source>
</evidence>
<feature type="domain" description="TonB-dependent receptor-like beta-barrel" evidence="17">
    <location>
        <begin position="256"/>
        <end position="699"/>
    </location>
</feature>
<dbReference type="Proteomes" id="UP000677515">
    <property type="component" value="Chromosome"/>
</dbReference>
<dbReference type="NCBIfam" id="TIGR01783">
    <property type="entry name" value="TonB-siderophor"/>
    <property type="match status" value="1"/>
</dbReference>
<keyword evidence="5" id="KW-0410">Iron transport</keyword>
<keyword evidence="3 14" id="KW-0813">Transport</keyword>
<dbReference type="Gene3D" id="2.170.130.10">
    <property type="entry name" value="TonB-dependent receptor, plug domain"/>
    <property type="match status" value="1"/>
</dbReference>
<keyword evidence="8" id="KW-0408">Iron</keyword>
<evidence type="ECO:0000256" key="14">
    <source>
        <dbReference type="PROSITE-ProRule" id="PRU01360"/>
    </source>
</evidence>
<keyword evidence="20" id="KW-1185">Reference proteome</keyword>
<evidence type="ECO:0000256" key="11">
    <source>
        <dbReference type="ARBA" id="ARBA00023136"/>
    </source>
</evidence>
<comment type="similarity">
    <text evidence="2 14 15">Belongs to the TonB-dependent receptor family.</text>
</comment>
<evidence type="ECO:0000256" key="8">
    <source>
        <dbReference type="ARBA" id="ARBA00023004"/>
    </source>
</evidence>
<keyword evidence="6 14" id="KW-0812">Transmembrane</keyword>
<feature type="signal peptide" evidence="16">
    <location>
        <begin position="1"/>
        <end position="38"/>
    </location>
</feature>
<organism evidence="19 20">
    <name type="scientific">Erwinia rhapontici</name>
    <name type="common">Pectobacterium rhapontici</name>
    <dbReference type="NCBI Taxonomy" id="55212"/>
    <lineage>
        <taxon>Bacteria</taxon>
        <taxon>Pseudomonadati</taxon>
        <taxon>Pseudomonadota</taxon>
        <taxon>Gammaproteobacteria</taxon>
        <taxon>Enterobacterales</taxon>
        <taxon>Erwiniaceae</taxon>
        <taxon>Erwinia</taxon>
    </lineage>
</organism>
<feature type="domain" description="TonB-dependent receptor plug" evidence="18">
    <location>
        <begin position="78"/>
        <end position="180"/>
    </location>
</feature>
<proteinExistence type="inferred from homology"/>
<reference evidence="19 20" key="1">
    <citation type="submission" date="2021-01" db="EMBL/GenBank/DDBJ databases">
        <title>Complete genome sequence of Erwinia rhapontici MAFF 311153.</title>
        <authorList>
            <person name="Morohoshi T."/>
            <person name="Someya N."/>
        </authorList>
    </citation>
    <scope>NUCLEOTIDE SEQUENCE [LARGE SCALE GENOMIC DNA]</scope>
    <source>
        <strain evidence="19 20">MAFF 311153</strain>
    </source>
</reference>
<evidence type="ECO:0000256" key="15">
    <source>
        <dbReference type="RuleBase" id="RU003357"/>
    </source>
</evidence>
<dbReference type="CDD" id="cd01347">
    <property type="entry name" value="ligand_gated_channel"/>
    <property type="match status" value="1"/>
</dbReference>
<dbReference type="InterPro" id="IPR036942">
    <property type="entry name" value="Beta-barrel_TonB_sf"/>
</dbReference>
<dbReference type="RefSeq" id="WP_133843087.1">
    <property type="nucleotide sequence ID" value="NZ_AP024329.1"/>
</dbReference>
<sequence length="730" mass="80517">MFNKIKKQASPGIAVRSDKHTLRLLLASALLMAPAVQAATEAENTLTVTADTQESVTAPTKGIVAKESASGTKTATPLRKTPQSISVVTRDQMDDQAAASVSDALSYTSGVVTNYRGNSNRNDEVISRGFRYAPKFLDGLSYGLSGQAGAAGQIDPWLLERVEMVHGPASVLYGQVNPGGLINMTSKRPTAESIHEVKLSTGNQHFGEAAFDFGGQLNDDNTLFYRLNGIASTKHEFVKNNKQQRMAIAPAITWLPNEDTSFTLLTSYQNEPKAGYRNFLPMSGSLKESSAGYIPYDFNVSDPSYNEAKREQTSIGYIFDHNFNDAVSFQQNVRYSHMSESYKYLVYTWDADNDHSINRRPQHDKIMTDELAMDNQLKGKFETGDVNHTVIGGLDYKWSDVDSKLWRDSGDRYILDWANPTSIDIDESDFSLVTSTRKRLHQVGVYLQDQLEWNRWNLVLSGRNDWSEIRTLDRTDNSDTQQNDNKFTGRAGLLYAFDSGFSPYVSYSTSFEPNLSTGAPGAKPFAPTTGEQTEVGFKYQPTGTNTMLTVSWFDINQKNLTGYNSVLGYNEAIGKVNSKGVETELRSQPIPEVELLAQYTYTDAVTKESSTSSALAGRAPSGIPRHAASAWGNYSFLDGVLNGFTLGAGVRYTGDAPADSIGQDEVPHFTLYDAMVKYKLGEAVSALKGTTLQFNVQNLTDKHYVASCSNTEACFYGSGRTFVASVDYRW</sequence>
<dbReference type="InterPro" id="IPR010105">
    <property type="entry name" value="TonB_sidphr_rcpt"/>
</dbReference>
<comment type="subcellular location">
    <subcellularLocation>
        <location evidence="1 14">Cell outer membrane</location>
        <topology evidence="1 14">Multi-pass membrane protein</topology>
    </subcellularLocation>
</comment>
<dbReference type="PANTHER" id="PTHR32552:SF68">
    <property type="entry name" value="FERRICHROME OUTER MEMBRANE TRANSPORTER_PHAGE RECEPTOR"/>
    <property type="match status" value="1"/>
</dbReference>
<accession>A0ABM7MZ05</accession>
<dbReference type="PROSITE" id="PS52016">
    <property type="entry name" value="TONB_DEPENDENT_REC_3"/>
    <property type="match status" value="1"/>
</dbReference>
<dbReference type="Gene3D" id="2.40.170.20">
    <property type="entry name" value="TonB-dependent receptor, beta-barrel domain"/>
    <property type="match status" value="1"/>
</dbReference>
<dbReference type="Pfam" id="PF00593">
    <property type="entry name" value="TonB_dep_Rec_b-barrel"/>
    <property type="match status" value="1"/>
</dbReference>
<evidence type="ECO:0000256" key="6">
    <source>
        <dbReference type="ARBA" id="ARBA00022692"/>
    </source>
</evidence>
<evidence type="ECO:0000256" key="1">
    <source>
        <dbReference type="ARBA" id="ARBA00004571"/>
    </source>
</evidence>